<name>A0A0F9VLW4_9ZZZZ</name>
<dbReference type="Pfam" id="PF12006">
    <property type="entry name" value="DUF3500"/>
    <property type="match status" value="1"/>
</dbReference>
<reference evidence="1" key="1">
    <citation type="journal article" date="2015" name="Nature">
        <title>Complex archaea that bridge the gap between prokaryotes and eukaryotes.</title>
        <authorList>
            <person name="Spang A."/>
            <person name="Saw J.H."/>
            <person name="Jorgensen S.L."/>
            <person name="Zaremba-Niedzwiedzka K."/>
            <person name="Martijn J."/>
            <person name="Lind A.E."/>
            <person name="van Eijk R."/>
            <person name="Schleper C."/>
            <person name="Guy L."/>
            <person name="Ettema T.J."/>
        </authorList>
    </citation>
    <scope>NUCLEOTIDE SEQUENCE</scope>
</reference>
<organism evidence="1">
    <name type="scientific">marine sediment metagenome</name>
    <dbReference type="NCBI Taxonomy" id="412755"/>
    <lineage>
        <taxon>unclassified sequences</taxon>
        <taxon>metagenomes</taxon>
        <taxon>ecological metagenomes</taxon>
    </lineage>
</organism>
<dbReference type="EMBL" id="LAZR01000017">
    <property type="protein sequence ID" value="KKO06131.1"/>
    <property type="molecule type" value="Genomic_DNA"/>
</dbReference>
<comment type="caution">
    <text evidence="1">The sequence shown here is derived from an EMBL/GenBank/DDBJ whole genome shotgun (WGS) entry which is preliminary data.</text>
</comment>
<proteinExistence type="predicted"/>
<evidence type="ECO:0008006" key="2">
    <source>
        <dbReference type="Google" id="ProtNLM"/>
    </source>
</evidence>
<gene>
    <name evidence="1" type="ORF">LCGC14_0071440</name>
</gene>
<dbReference type="InterPro" id="IPR021889">
    <property type="entry name" value="DUF3500"/>
</dbReference>
<evidence type="ECO:0000313" key="1">
    <source>
        <dbReference type="EMBL" id="KKO06131.1"/>
    </source>
</evidence>
<dbReference type="AlphaFoldDB" id="A0A0F9VLW4"/>
<dbReference type="PANTHER" id="PTHR37489">
    <property type="entry name" value="DUF3500 DOMAIN-CONTAINING PROTEIN"/>
    <property type="match status" value="1"/>
</dbReference>
<sequence length="334" mass="38493">MKKHFILIVASIFPLLGISQDVTIVNQFISSLTAPQKSKIVHEFKDDTRDDWHFLPWSSYERQGLPLKELTPEQKKLVHKLLQSSLSETGYKQTTEIIGLENVLAAISGDSVYRDPQKYYVSIYGNPANEDTWMWTFEGHHVSLHFTTVADSVSYSPRFFGSNPGRIMEGEHKGFSPLVNEEDLGLEFINMLNDSQQKTAIFNEKAYNDIQSWNNSVAEKLPSEGILVSDLNAIQKKQLMRIIYEYVSTIPTDQAKEKMDAIRNEELDEMRFAWAGATVLGKAHYYRIQAKSFMIEFDNSQDNANHIHSVWRDFDGDFGRDLLKEHYKNSKHHH</sequence>
<accession>A0A0F9VLW4</accession>
<protein>
    <recommendedName>
        <fullName evidence="2">DUF3500 domain-containing protein</fullName>
    </recommendedName>
</protein>
<dbReference type="PANTHER" id="PTHR37489:SF1">
    <property type="entry name" value="DUF3500 DOMAIN-CONTAINING PROTEIN"/>
    <property type="match status" value="1"/>
</dbReference>